<dbReference type="AlphaFoldDB" id="A0A0L0FCI2"/>
<evidence type="ECO:0000256" key="1">
    <source>
        <dbReference type="SAM" id="MobiDB-lite"/>
    </source>
</evidence>
<feature type="compositionally biased region" description="Polar residues" evidence="1">
    <location>
        <begin position="64"/>
        <end position="88"/>
    </location>
</feature>
<gene>
    <name evidence="3" type="ORF">SARC_13655</name>
</gene>
<dbReference type="PANTHER" id="PTHR14499">
    <property type="entry name" value="POTASSIUM CHANNEL TETRAMERIZATION DOMAIN-CONTAINING"/>
    <property type="match status" value="1"/>
</dbReference>
<reference evidence="3 4" key="1">
    <citation type="submission" date="2011-02" db="EMBL/GenBank/DDBJ databases">
        <title>The Genome Sequence of Sphaeroforma arctica JP610.</title>
        <authorList>
            <consortium name="The Broad Institute Genome Sequencing Platform"/>
            <person name="Russ C."/>
            <person name="Cuomo C."/>
            <person name="Young S.K."/>
            <person name="Zeng Q."/>
            <person name="Gargeya S."/>
            <person name="Alvarado L."/>
            <person name="Berlin A."/>
            <person name="Chapman S.B."/>
            <person name="Chen Z."/>
            <person name="Freedman E."/>
            <person name="Gellesch M."/>
            <person name="Goldberg J."/>
            <person name="Griggs A."/>
            <person name="Gujja S."/>
            <person name="Heilman E."/>
            <person name="Heiman D."/>
            <person name="Howarth C."/>
            <person name="Mehta T."/>
            <person name="Neiman D."/>
            <person name="Pearson M."/>
            <person name="Roberts A."/>
            <person name="Saif S."/>
            <person name="Shea T."/>
            <person name="Shenoy N."/>
            <person name="Sisk P."/>
            <person name="Stolte C."/>
            <person name="Sykes S."/>
            <person name="White J."/>
            <person name="Yandava C."/>
            <person name="Burger G."/>
            <person name="Gray M.W."/>
            <person name="Holland P.W.H."/>
            <person name="King N."/>
            <person name="Lang F.B.F."/>
            <person name="Roger A.J."/>
            <person name="Ruiz-Trillo I."/>
            <person name="Haas B."/>
            <person name="Nusbaum C."/>
            <person name="Birren B."/>
        </authorList>
    </citation>
    <scope>NUCLEOTIDE SEQUENCE [LARGE SCALE GENOMIC DNA]</scope>
    <source>
        <strain evidence="3 4">JP610</strain>
    </source>
</reference>
<sequence>MGKTIRFDVAGRVFKTSLKTLRKFPKSTLAMSIFPTEMSERLVDTELASEDRMQTNEKGEESRTSGVVYTTGTSEGDGLNSTGHTKTAGSTDTDDAVYFLDRDADAFADILKYMRHPEAYTAPADPTFRYLVWSEARFYFMDGLLTRLGECYKDPVVPDYTDASFELSPGILSGLNRVPGCLVAYITRESATDSPVSVVWSDSGVGFPVYDSITDMRGLVLSFPYHHVRLSGVAISVNVDEVNNAAACMGERYPGFGAYFEPHLATIPEVALYGITAERKRVYLLGCRKNRLEPIRRCSIVGDAAAETHIGLYLSLEQNAQEN</sequence>
<dbReference type="InterPro" id="IPR003131">
    <property type="entry name" value="T1-type_BTB"/>
</dbReference>
<dbReference type="PANTHER" id="PTHR14499:SF136">
    <property type="entry name" value="GH08630P"/>
    <property type="match status" value="1"/>
</dbReference>
<dbReference type="InterPro" id="IPR011333">
    <property type="entry name" value="SKP1/BTB/POZ_sf"/>
</dbReference>
<dbReference type="EMBL" id="KQ245150">
    <property type="protein sequence ID" value="KNC73788.1"/>
    <property type="molecule type" value="Genomic_DNA"/>
</dbReference>
<dbReference type="RefSeq" id="XP_014147690.1">
    <property type="nucleotide sequence ID" value="XM_014292215.1"/>
</dbReference>
<dbReference type="Pfam" id="PF02214">
    <property type="entry name" value="BTB_2"/>
    <property type="match status" value="1"/>
</dbReference>
<dbReference type="Proteomes" id="UP000054560">
    <property type="component" value="Unassembled WGS sequence"/>
</dbReference>
<feature type="compositionally biased region" description="Basic and acidic residues" evidence="1">
    <location>
        <begin position="47"/>
        <end position="63"/>
    </location>
</feature>
<protein>
    <recommendedName>
        <fullName evidence="2">Potassium channel tetramerisation-type BTB domain-containing protein</fullName>
    </recommendedName>
</protein>
<evidence type="ECO:0000259" key="2">
    <source>
        <dbReference type="Pfam" id="PF02214"/>
    </source>
</evidence>
<evidence type="ECO:0000313" key="4">
    <source>
        <dbReference type="Proteomes" id="UP000054560"/>
    </source>
</evidence>
<dbReference type="GO" id="GO:0051260">
    <property type="term" value="P:protein homooligomerization"/>
    <property type="evidence" value="ECO:0007669"/>
    <property type="project" value="InterPro"/>
</dbReference>
<name>A0A0L0FCI2_9EUKA</name>
<evidence type="ECO:0000313" key="3">
    <source>
        <dbReference type="EMBL" id="KNC73788.1"/>
    </source>
</evidence>
<dbReference type="OrthoDB" id="25620at2759"/>
<dbReference type="GeneID" id="25914159"/>
<accession>A0A0L0FCI2</accession>
<dbReference type="Gene3D" id="3.30.710.10">
    <property type="entry name" value="Potassium Channel Kv1.1, Chain A"/>
    <property type="match status" value="1"/>
</dbReference>
<proteinExistence type="predicted"/>
<dbReference type="SUPFAM" id="SSF54695">
    <property type="entry name" value="POZ domain"/>
    <property type="match status" value="1"/>
</dbReference>
<keyword evidence="4" id="KW-1185">Reference proteome</keyword>
<feature type="domain" description="Potassium channel tetramerisation-type BTB" evidence="2">
    <location>
        <begin position="87"/>
        <end position="144"/>
    </location>
</feature>
<feature type="region of interest" description="Disordered" evidence="1">
    <location>
        <begin position="47"/>
        <end position="88"/>
    </location>
</feature>
<organism evidence="3 4">
    <name type="scientific">Sphaeroforma arctica JP610</name>
    <dbReference type="NCBI Taxonomy" id="667725"/>
    <lineage>
        <taxon>Eukaryota</taxon>
        <taxon>Ichthyosporea</taxon>
        <taxon>Ichthyophonida</taxon>
        <taxon>Sphaeroforma</taxon>
    </lineage>
</organism>